<evidence type="ECO:0000313" key="1">
    <source>
        <dbReference type="EMBL" id="MCU9595070.1"/>
    </source>
</evidence>
<protein>
    <submittedName>
        <fullName evidence="1">Iron-sulfur cluster assembly accessory protein</fullName>
    </submittedName>
</protein>
<name>A0ABT2WHP5_9BACI</name>
<sequence>MKVKINKNAAKVIKKELENENNQGKMLRVYVSHLHGNHAHYGISFDTPKETDEIVKTDKDIDVLLESGNEWLDGVWIQYFYVPEEGFVITNPSKGHSHHH</sequence>
<dbReference type="SUPFAM" id="SSF89360">
    <property type="entry name" value="HesB-like domain"/>
    <property type="match status" value="1"/>
</dbReference>
<keyword evidence="2" id="KW-1185">Reference proteome</keyword>
<comment type="caution">
    <text evidence="1">The sequence shown here is derived from an EMBL/GenBank/DDBJ whole genome shotgun (WGS) entry which is preliminary data.</text>
</comment>
<evidence type="ECO:0000313" key="2">
    <source>
        <dbReference type="Proteomes" id="UP001208656"/>
    </source>
</evidence>
<reference evidence="1 2" key="1">
    <citation type="submission" date="2022-10" db="EMBL/GenBank/DDBJ databases">
        <title>Description of Fervidibacillus gen. nov. in the family Fervidibacillaceae fam. nov. with two species, Fervidibacillus albus sp. nov., and Fervidibacillus halotolerans sp. nov., isolated from tidal flat sediments.</title>
        <authorList>
            <person name="Kwon K.K."/>
            <person name="Yang S.-H."/>
        </authorList>
    </citation>
    <scope>NUCLEOTIDE SEQUENCE [LARGE SCALE GENOMIC DNA]</scope>
    <source>
        <strain evidence="1 2">DSM 23332</strain>
    </source>
</reference>
<accession>A0ABT2WHP5</accession>
<dbReference type="Proteomes" id="UP001208656">
    <property type="component" value="Unassembled WGS sequence"/>
</dbReference>
<dbReference type="Gene3D" id="2.60.300.12">
    <property type="entry name" value="HesB-like domain"/>
    <property type="match status" value="1"/>
</dbReference>
<proteinExistence type="predicted"/>
<dbReference type="InterPro" id="IPR035903">
    <property type="entry name" value="HesB-like_dom_sf"/>
</dbReference>
<gene>
    <name evidence="1" type="ORF">OEV82_11545</name>
</gene>
<dbReference type="EMBL" id="JAOUSE010000038">
    <property type="protein sequence ID" value="MCU9595070.1"/>
    <property type="molecule type" value="Genomic_DNA"/>
</dbReference>
<dbReference type="RefSeq" id="WP_173657880.1">
    <property type="nucleotide sequence ID" value="NZ_JAOUSE010000038.1"/>
</dbReference>
<organism evidence="1 2">
    <name type="scientific">Pallidibacillus thermolactis</name>
    <dbReference type="NCBI Taxonomy" id="251051"/>
    <lineage>
        <taxon>Bacteria</taxon>
        <taxon>Bacillati</taxon>
        <taxon>Bacillota</taxon>
        <taxon>Bacilli</taxon>
        <taxon>Bacillales</taxon>
        <taxon>Bacillaceae</taxon>
        <taxon>Pallidibacillus</taxon>
    </lineage>
</organism>